<dbReference type="PANTHER" id="PTHR10963">
    <property type="entry name" value="GLYCOSYL HYDROLASE-RELATED"/>
    <property type="match status" value="1"/>
</dbReference>
<evidence type="ECO:0000256" key="4">
    <source>
        <dbReference type="SAM" id="Phobius"/>
    </source>
</evidence>
<sequence length="369" mass="39056">MSFKLSITLVLSLLASLSAVSAQQCNVTSTCPSSAPCCSEFGFCGTGSFCLGGCNPLGSNSLTSCSPEPVCQNANHTFADFSRILSNATYFDGNATKYDWVVNQGSIINTNSSGGELAMILTQDNGGTRLSSTRYVHYGTITARIKTGRWGGVVTAFITMSDIKDEIDWEFPGNQTTQGQSNYFWQGFVPQKTDGMVHGNLSDTFSNYHDYTIDWQQDTLTWLIDGQAVRTLKRSDVTGSDGVSRYPSTPSRIELSLWPAGINSSAPGTVEWAGGMINWDDPDYKAAGHFYALVSSVTVQCADAGTNPPNAESYVYGKNTSAFTPEIDVTNKTTVTNGAGALFTGVGGAAGVWSALAAGVALALGAVLV</sequence>
<gene>
    <name evidence="7" type="ORF">PYCCODRAFT_1447621</name>
</gene>
<evidence type="ECO:0000313" key="7">
    <source>
        <dbReference type="EMBL" id="OSC98072.1"/>
    </source>
</evidence>
<organism evidence="7 8">
    <name type="scientific">Trametes coccinea (strain BRFM310)</name>
    <name type="common">Pycnoporus coccineus</name>
    <dbReference type="NCBI Taxonomy" id="1353009"/>
    <lineage>
        <taxon>Eukaryota</taxon>
        <taxon>Fungi</taxon>
        <taxon>Dikarya</taxon>
        <taxon>Basidiomycota</taxon>
        <taxon>Agaricomycotina</taxon>
        <taxon>Agaricomycetes</taxon>
        <taxon>Polyporales</taxon>
        <taxon>Polyporaceae</taxon>
        <taxon>Trametes</taxon>
    </lineage>
</organism>
<dbReference type="STRING" id="1353009.A0A1Y2ICB6"/>
<dbReference type="InterPro" id="IPR000757">
    <property type="entry name" value="Beta-glucanase-like"/>
</dbReference>
<dbReference type="PROSITE" id="PS00026">
    <property type="entry name" value="CHIT_BIND_I_1"/>
    <property type="match status" value="1"/>
</dbReference>
<dbReference type="PROSITE" id="PS51762">
    <property type="entry name" value="GH16_2"/>
    <property type="match status" value="1"/>
</dbReference>
<dbReference type="PANTHER" id="PTHR10963:SF22">
    <property type="entry name" value="GLYCOSIDASE CRH2-RELATED"/>
    <property type="match status" value="1"/>
</dbReference>
<keyword evidence="4" id="KW-0812">Transmembrane</keyword>
<accession>A0A1Y2ICB6</accession>
<feature type="signal peptide" evidence="5">
    <location>
        <begin position="1"/>
        <end position="22"/>
    </location>
</feature>
<dbReference type="EMBL" id="KZ084142">
    <property type="protein sequence ID" value="OSC98072.1"/>
    <property type="molecule type" value="Genomic_DNA"/>
</dbReference>
<feature type="domain" description="GH16" evidence="6">
    <location>
        <begin position="61"/>
        <end position="281"/>
    </location>
</feature>
<dbReference type="OrthoDB" id="4781at2759"/>
<feature type="chain" id="PRO_5012214955" evidence="5">
    <location>
        <begin position="23"/>
        <end position="369"/>
    </location>
</feature>
<keyword evidence="2 7" id="KW-0378">Hydrolase</keyword>
<dbReference type="Proteomes" id="UP000193067">
    <property type="component" value="Unassembled WGS sequence"/>
</dbReference>
<evidence type="ECO:0000256" key="5">
    <source>
        <dbReference type="SAM" id="SignalP"/>
    </source>
</evidence>
<dbReference type="GO" id="GO:0005975">
    <property type="term" value="P:carbohydrate metabolic process"/>
    <property type="evidence" value="ECO:0007669"/>
    <property type="project" value="InterPro"/>
</dbReference>
<dbReference type="GO" id="GO:0004553">
    <property type="term" value="F:hydrolase activity, hydrolyzing O-glycosyl compounds"/>
    <property type="evidence" value="ECO:0007669"/>
    <property type="project" value="InterPro"/>
</dbReference>
<evidence type="ECO:0000259" key="6">
    <source>
        <dbReference type="PROSITE" id="PS51762"/>
    </source>
</evidence>
<evidence type="ECO:0000313" key="8">
    <source>
        <dbReference type="Proteomes" id="UP000193067"/>
    </source>
</evidence>
<proteinExistence type="predicted"/>
<dbReference type="SUPFAM" id="SSF49899">
    <property type="entry name" value="Concanavalin A-like lectins/glucanases"/>
    <property type="match status" value="1"/>
</dbReference>
<keyword evidence="3" id="KW-0326">Glycosidase</keyword>
<dbReference type="GO" id="GO:0008061">
    <property type="term" value="F:chitin binding"/>
    <property type="evidence" value="ECO:0007669"/>
    <property type="project" value="InterPro"/>
</dbReference>
<dbReference type="InterPro" id="IPR050546">
    <property type="entry name" value="Glycosyl_Hydrlase_16"/>
</dbReference>
<evidence type="ECO:0000256" key="3">
    <source>
        <dbReference type="ARBA" id="ARBA00023295"/>
    </source>
</evidence>
<evidence type="ECO:0000256" key="2">
    <source>
        <dbReference type="ARBA" id="ARBA00022801"/>
    </source>
</evidence>
<keyword evidence="4" id="KW-0472">Membrane</keyword>
<dbReference type="AlphaFoldDB" id="A0A1Y2ICB6"/>
<dbReference type="Pfam" id="PF00722">
    <property type="entry name" value="Glyco_hydro_16"/>
    <property type="match status" value="1"/>
</dbReference>
<dbReference type="GO" id="GO:0009277">
    <property type="term" value="C:fungal-type cell wall"/>
    <property type="evidence" value="ECO:0007669"/>
    <property type="project" value="TreeGrafter"/>
</dbReference>
<keyword evidence="1 5" id="KW-0732">Signal</keyword>
<dbReference type="InterPro" id="IPR018371">
    <property type="entry name" value="Chitin-binding_1_CS"/>
</dbReference>
<feature type="transmembrane region" description="Helical" evidence="4">
    <location>
        <begin position="341"/>
        <end position="368"/>
    </location>
</feature>
<dbReference type="InterPro" id="IPR013320">
    <property type="entry name" value="ConA-like_dom_sf"/>
</dbReference>
<keyword evidence="4" id="KW-1133">Transmembrane helix</keyword>
<keyword evidence="8" id="KW-1185">Reference proteome</keyword>
<protein>
    <submittedName>
        <fullName evidence="7">Glycoside hydrolase family 16 protein</fullName>
    </submittedName>
</protein>
<name>A0A1Y2ICB6_TRAC3</name>
<dbReference type="Gene3D" id="2.60.120.200">
    <property type="match status" value="1"/>
</dbReference>
<dbReference type="GO" id="GO:0031505">
    <property type="term" value="P:fungal-type cell wall organization"/>
    <property type="evidence" value="ECO:0007669"/>
    <property type="project" value="TreeGrafter"/>
</dbReference>
<evidence type="ECO:0000256" key="1">
    <source>
        <dbReference type="ARBA" id="ARBA00022729"/>
    </source>
</evidence>
<reference evidence="7 8" key="1">
    <citation type="journal article" date="2015" name="Biotechnol. Biofuels">
        <title>Enhanced degradation of softwood versus hardwood by the white-rot fungus Pycnoporus coccineus.</title>
        <authorList>
            <person name="Couturier M."/>
            <person name="Navarro D."/>
            <person name="Chevret D."/>
            <person name="Henrissat B."/>
            <person name="Piumi F."/>
            <person name="Ruiz-Duenas F.J."/>
            <person name="Martinez A.T."/>
            <person name="Grigoriev I.V."/>
            <person name="Riley R."/>
            <person name="Lipzen A."/>
            <person name="Berrin J.G."/>
            <person name="Master E.R."/>
            <person name="Rosso M.N."/>
        </authorList>
    </citation>
    <scope>NUCLEOTIDE SEQUENCE [LARGE SCALE GENOMIC DNA]</scope>
    <source>
        <strain evidence="7 8">BRFM310</strain>
    </source>
</reference>
<dbReference type="GO" id="GO:0016757">
    <property type="term" value="F:glycosyltransferase activity"/>
    <property type="evidence" value="ECO:0007669"/>
    <property type="project" value="TreeGrafter"/>
</dbReference>